<keyword evidence="2" id="KW-1185">Reference proteome</keyword>
<proteinExistence type="predicted"/>
<name>A0A0L0FIN6_9EUKA</name>
<gene>
    <name evidence="1" type="ORF">SARC_10901</name>
</gene>
<dbReference type="OrthoDB" id="410701at2759"/>
<sequence length="148" mass="15929">MALSADYRVMVGNSVVPTKAKFGLNESSLGMNPPAWLRGLTASVIGTRNAEWHLGNSIMSTPEEALQIGFVDALAKDSDELLQLALDRGMATLLAIPPEARALCKQGYRMPIAELADTSESADPMVKSVFGDECQGMIKAMRSKMRGK</sequence>
<dbReference type="EMBL" id="KQ243030">
    <property type="protein sequence ID" value="KNC76605.1"/>
    <property type="molecule type" value="Genomic_DNA"/>
</dbReference>
<evidence type="ECO:0000313" key="2">
    <source>
        <dbReference type="Proteomes" id="UP000054560"/>
    </source>
</evidence>
<dbReference type="InterPro" id="IPR029045">
    <property type="entry name" value="ClpP/crotonase-like_dom_sf"/>
</dbReference>
<dbReference type="STRING" id="667725.A0A0L0FIN6"/>
<dbReference type="AlphaFoldDB" id="A0A0L0FIN6"/>
<dbReference type="Proteomes" id="UP000054560">
    <property type="component" value="Unassembled WGS sequence"/>
</dbReference>
<dbReference type="eggNOG" id="KOG1683">
    <property type="taxonomic scope" value="Eukaryota"/>
</dbReference>
<dbReference type="SUPFAM" id="SSF52096">
    <property type="entry name" value="ClpP/crotonase"/>
    <property type="match status" value="1"/>
</dbReference>
<evidence type="ECO:0000313" key="1">
    <source>
        <dbReference type="EMBL" id="KNC76605.1"/>
    </source>
</evidence>
<dbReference type="Gene3D" id="3.90.226.10">
    <property type="entry name" value="2-enoyl-CoA Hydratase, Chain A, domain 1"/>
    <property type="match status" value="1"/>
</dbReference>
<accession>A0A0L0FIN6</accession>
<dbReference type="GeneID" id="25911405"/>
<dbReference type="RefSeq" id="XP_014150507.1">
    <property type="nucleotide sequence ID" value="XM_014295032.1"/>
</dbReference>
<reference evidence="1 2" key="1">
    <citation type="submission" date="2011-02" db="EMBL/GenBank/DDBJ databases">
        <title>The Genome Sequence of Sphaeroforma arctica JP610.</title>
        <authorList>
            <consortium name="The Broad Institute Genome Sequencing Platform"/>
            <person name="Russ C."/>
            <person name="Cuomo C."/>
            <person name="Young S.K."/>
            <person name="Zeng Q."/>
            <person name="Gargeya S."/>
            <person name="Alvarado L."/>
            <person name="Berlin A."/>
            <person name="Chapman S.B."/>
            <person name="Chen Z."/>
            <person name="Freedman E."/>
            <person name="Gellesch M."/>
            <person name="Goldberg J."/>
            <person name="Griggs A."/>
            <person name="Gujja S."/>
            <person name="Heilman E."/>
            <person name="Heiman D."/>
            <person name="Howarth C."/>
            <person name="Mehta T."/>
            <person name="Neiman D."/>
            <person name="Pearson M."/>
            <person name="Roberts A."/>
            <person name="Saif S."/>
            <person name="Shea T."/>
            <person name="Shenoy N."/>
            <person name="Sisk P."/>
            <person name="Stolte C."/>
            <person name="Sykes S."/>
            <person name="White J."/>
            <person name="Yandava C."/>
            <person name="Burger G."/>
            <person name="Gray M.W."/>
            <person name="Holland P.W.H."/>
            <person name="King N."/>
            <person name="Lang F.B.F."/>
            <person name="Roger A.J."/>
            <person name="Ruiz-Trillo I."/>
            <person name="Haas B."/>
            <person name="Nusbaum C."/>
            <person name="Birren B."/>
        </authorList>
    </citation>
    <scope>NUCLEOTIDE SEQUENCE [LARGE SCALE GENOMIC DNA]</scope>
    <source>
        <strain evidence="1 2">JP610</strain>
    </source>
</reference>
<evidence type="ECO:0008006" key="3">
    <source>
        <dbReference type="Google" id="ProtNLM"/>
    </source>
</evidence>
<protein>
    <recommendedName>
        <fullName evidence="3">Enoyl-CoA hydratase</fullName>
    </recommendedName>
</protein>
<organism evidence="1 2">
    <name type="scientific">Sphaeroforma arctica JP610</name>
    <dbReference type="NCBI Taxonomy" id="667725"/>
    <lineage>
        <taxon>Eukaryota</taxon>
        <taxon>Ichthyosporea</taxon>
        <taxon>Ichthyophonida</taxon>
        <taxon>Sphaeroforma</taxon>
    </lineage>
</organism>
<dbReference type="Pfam" id="PF00378">
    <property type="entry name" value="ECH_1"/>
    <property type="match status" value="1"/>
</dbReference>
<dbReference type="InterPro" id="IPR001753">
    <property type="entry name" value="Enoyl-CoA_hydra/iso"/>
</dbReference>